<organism evidence="1 2">
    <name type="scientific">Phlebia brevispora</name>
    <dbReference type="NCBI Taxonomy" id="194682"/>
    <lineage>
        <taxon>Eukaryota</taxon>
        <taxon>Fungi</taxon>
        <taxon>Dikarya</taxon>
        <taxon>Basidiomycota</taxon>
        <taxon>Agaricomycotina</taxon>
        <taxon>Agaricomycetes</taxon>
        <taxon>Polyporales</taxon>
        <taxon>Meruliaceae</taxon>
        <taxon>Phlebia</taxon>
    </lineage>
</organism>
<dbReference type="EMBL" id="JANHOG010001498">
    <property type="protein sequence ID" value="KAJ3536093.1"/>
    <property type="molecule type" value="Genomic_DNA"/>
</dbReference>
<accession>A0ACC1SBE2</accession>
<keyword evidence="2" id="KW-1185">Reference proteome</keyword>
<sequence length="359" mass="38879">MSGNYIVVFKKDVSQEEIDKYAEEVNANGGAVKHKYSGATLKGFSAQIPDSFLSQLQSLQGGIINYIDRARPGGSHSVDGPIKDGPPYTTDVLDVFMQCNISVVIISNTWDCINKKELEESTNHNYLSRYSRLANESDLSCCLHSLLLDRYNVFSIRPFAVYTLFPGVVLITIQLWTIGIAVQYLVQGVYSTPIPRYIRWRRKPDPRQFEQLQANRATTTTPILDILNLKMFARVYNTIIYLVFSLSLLAAAMPNNPPPVTTTITVTAPAPTVTTVSQCNTGSIQCCQQVESASSAAGSLLLGLLGIVLTDLDVLLGLDCSPISIIGVGSGSACSANPVCCENNSLGGLISIGCVPITL</sequence>
<reference evidence="1" key="1">
    <citation type="submission" date="2022-07" db="EMBL/GenBank/DDBJ databases">
        <title>Genome Sequence of Phlebia brevispora.</title>
        <authorList>
            <person name="Buettner E."/>
        </authorList>
    </citation>
    <scope>NUCLEOTIDE SEQUENCE</scope>
    <source>
        <strain evidence="1">MPL23</strain>
    </source>
</reference>
<gene>
    <name evidence="1" type="ORF">NM688_g6881</name>
</gene>
<comment type="caution">
    <text evidence="1">The sequence shown here is derived from an EMBL/GenBank/DDBJ whole genome shotgun (WGS) entry which is preliminary data.</text>
</comment>
<evidence type="ECO:0000313" key="1">
    <source>
        <dbReference type="EMBL" id="KAJ3536093.1"/>
    </source>
</evidence>
<evidence type="ECO:0000313" key="2">
    <source>
        <dbReference type="Proteomes" id="UP001148662"/>
    </source>
</evidence>
<protein>
    <submittedName>
        <fullName evidence="1">Uncharacterized protein</fullName>
    </submittedName>
</protein>
<name>A0ACC1SBE2_9APHY</name>
<dbReference type="Proteomes" id="UP001148662">
    <property type="component" value="Unassembled WGS sequence"/>
</dbReference>
<proteinExistence type="predicted"/>